<dbReference type="CDD" id="cd03012">
    <property type="entry name" value="TlpA_like_DipZ_like"/>
    <property type="match status" value="1"/>
</dbReference>
<feature type="signal peptide" evidence="1">
    <location>
        <begin position="1"/>
        <end position="23"/>
    </location>
</feature>
<protein>
    <submittedName>
        <fullName evidence="3">Thiol-disulfide isomerase and thioredoxin</fullName>
    </submittedName>
</protein>
<feature type="domain" description="Thioredoxin" evidence="2">
    <location>
        <begin position="29"/>
        <end position="179"/>
    </location>
</feature>
<dbReference type="GO" id="GO:0016853">
    <property type="term" value="F:isomerase activity"/>
    <property type="evidence" value="ECO:0007669"/>
    <property type="project" value="UniProtKB-KW"/>
</dbReference>
<dbReference type="AlphaFoldDB" id="S9Q505"/>
<evidence type="ECO:0000259" key="2">
    <source>
        <dbReference type="PROSITE" id="PS51352"/>
    </source>
</evidence>
<dbReference type="EMBL" id="ANAH02000066">
    <property type="protein sequence ID" value="EPX56424.1"/>
    <property type="molecule type" value="Genomic_DNA"/>
</dbReference>
<comment type="caution">
    <text evidence="3">The sequence shown here is derived from an EMBL/GenBank/DDBJ whole genome shotgun (WGS) entry which is preliminary data.</text>
</comment>
<sequence length="181" mass="20378">MNMPTFLRAFLITAIATVSTVLAWSSSRADEARPAPLTTAPDFSGGGEWINSPPLSMSKLRGKVVLVEFWTYSCINCLRVAPYVSQWHARYADQGLVVVGVHTPEYGYERVSANVREAVQRLGIHHPVVQDNGYRIWNAYGNQYWPALYLIDSEGRVVYRHFGEGDYDRTEARIQALLAAR</sequence>
<dbReference type="PROSITE" id="PS51352">
    <property type="entry name" value="THIOREDOXIN_2"/>
    <property type="match status" value="1"/>
</dbReference>
<dbReference type="SUPFAM" id="SSF52833">
    <property type="entry name" value="Thioredoxin-like"/>
    <property type="match status" value="1"/>
</dbReference>
<accession>S9Q505</accession>
<keyword evidence="4" id="KW-1185">Reference proteome</keyword>
<feature type="chain" id="PRO_5004554920" evidence="1">
    <location>
        <begin position="24"/>
        <end position="181"/>
    </location>
</feature>
<dbReference type="eggNOG" id="COG0526">
    <property type="taxonomic scope" value="Bacteria"/>
</dbReference>
<keyword evidence="3" id="KW-0413">Isomerase</keyword>
<dbReference type="GO" id="GO:0016491">
    <property type="term" value="F:oxidoreductase activity"/>
    <property type="evidence" value="ECO:0007669"/>
    <property type="project" value="InterPro"/>
</dbReference>
<organism evidence="3 4">
    <name type="scientific">Cystobacter fuscus (strain ATCC 25194 / DSM 2262 / NBRC 100088 / M29)</name>
    <dbReference type="NCBI Taxonomy" id="1242864"/>
    <lineage>
        <taxon>Bacteria</taxon>
        <taxon>Pseudomonadati</taxon>
        <taxon>Myxococcota</taxon>
        <taxon>Myxococcia</taxon>
        <taxon>Myxococcales</taxon>
        <taxon>Cystobacterineae</taxon>
        <taxon>Archangiaceae</taxon>
        <taxon>Cystobacter</taxon>
    </lineage>
</organism>
<dbReference type="InterPro" id="IPR013766">
    <property type="entry name" value="Thioredoxin_domain"/>
</dbReference>
<dbReference type="PANTHER" id="PTHR46388:SF2">
    <property type="entry name" value="NHL REPEAT-CONTAINING PROTEIN 2"/>
    <property type="match status" value="1"/>
</dbReference>
<proteinExistence type="predicted"/>
<dbReference type="InterPro" id="IPR013740">
    <property type="entry name" value="Redoxin"/>
</dbReference>
<evidence type="ECO:0000313" key="3">
    <source>
        <dbReference type="EMBL" id="EPX56424.1"/>
    </source>
</evidence>
<evidence type="ECO:0000313" key="4">
    <source>
        <dbReference type="Proteomes" id="UP000011682"/>
    </source>
</evidence>
<evidence type="ECO:0000256" key="1">
    <source>
        <dbReference type="SAM" id="SignalP"/>
    </source>
</evidence>
<keyword evidence="1" id="KW-0732">Signal</keyword>
<reference evidence="3" key="1">
    <citation type="submission" date="2013-05" db="EMBL/GenBank/DDBJ databases">
        <title>Genome assembly of Cystobacter fuscus DSM 2262.</title>
        <authorList>
            <person name="Sharma G."/>
            <person name="Khatri I."/>
            <person name="Kaur C."/>
            <person name="Mayilraj S."/>
            <person name="Subramanian S."/>
        </authorList>
    </citation>
    <scope>NUCLEOTIDE SEQUENCE [LARGE SCALE GENOMIC DNA]</scope>
    <source>
        <strain evidence="3">DSM 2262</strain>
    </source>
</reference>
<dbReference type="Gene3D" id="3.40.30.10">
    <property type="entry name" value="Glutaredoxin"/>
    <property type="match status" value="1"/>
</dbReference>
<name>S9Q505_CYSF2</name>
<dbReference type="InterPro" id="IPR036249">
    <property type="entry name" value="Thioredoxin-like_sf"/>
</dbReference>
<dbReference type="Pfam" id="PF08534">
    <property type="entry name" value="Redoxin"/>
    <property type="match status" value="1"/>
</dbReference>
<dbReference type="PANTHER" id="PTHR46388">
    <property type="entry name" value="NHL REPEAT-CONTAINING PROTEIN 2"/>
    <property type="match status" value="1"/>
</dbReference>
<gene>
    <name evidence="3" type="ORF">D187_007766</name>
</gene>
<dbReference type="Proteomes" id="UP000011682">
    <property type="component" value="Unassembled WGS sequence"/>
</dbReference>